<proteinExistence type="predicted"/>
<dbReference type="SUPFAM" id="SSF50242">
    <property type="entry name" value="TIMP-like"/>
    <property type="match status" value="1"/>
</dbReference>
<reference evidence="6" key="1">
    <citation type="submission" date="2025-08" db="UniProtKB">
        <authorList>
            <consortium name="Ensembl"/>
        </authorList>
    </citation>
    <scope>IDENTIFICATION</scope>
</reference>
<dbReference type="Ensembl" id="ENSANIT00000000334.1">
    <property type="protein sequence ID" value="ENSANIP00000000327.1"/>
    <property type="gene ID" value="ENSANIG00000000255.1"/>
</dbReference>
<dbReference type="InterPro" id="IPR001820">
    <property type="entry name" value="TIMP"/>
</dbReference>
<dbReference type="InterPro" id="IPR008993">
    <property type="entry name" value="TIMP-like_OB-fold"/>
</dbReference>
<dbReference type="Proteomes" id="UP000694541">
    <property type="component" value="Unplaced"/>
</dbReference>
<organism evidence="6 7">
    <name type="scientific">Accipiter nisus</name>
    <name type="common">Eurasian sparrowhawk</name>
    <dbReference type="NCBI Taxonomy" id="211598"/>
    <lineage>
        <taxon>Eukaryota</taxon>
        <taxon>Metazoa</taxon>
        <taxon>Chordata</taxon>
        <taxon>Craniata</taxon>
        <taxon>Vertebrata</taxon>
        <taxon>Euteleostomi</taxon>
        <taxon>Archelosauria</taxon>
        <taxon>Archosauria</taxon>
        <taxon>Dinosauria</taxon>
        <taxon>Saurischia</taxon>
        <taxon>Theropoda</taxon>
        <taxon>Coelurosauria</taxon>
        <taxon>Aves</taxon>
        <taxon>Neognathae</taxon>
        <taxon>Neoaves</taxon>
        <taxon>Telluraves</taxon>
        <taxon>Accipitrimorphae</taxon>
        <taxon>Accipitriformes</taxon>
        <taxon>Accipitridae</taxon>
        <taxon>Accipitrinae</taxon>
        <taxon>Accipiter</taxon>
    </lineage>
</organism>
<keyword evidence="7" id="KW-1185">Reference proteome</keyword>
<dbReference type="GO" id="GO:0005576">
    <property type="term" value="C:extracellular region"/>
    <property type="evidence" value="ECO:0007669"/>
    <property type="project" value="UniProtKB-SubCell"/>
</dbReference>
<feature type="chain" id="PRO_5034638103" evidence="5">
    <location>
        <begin position="17"/>
        <end position="144"/>
    </location>
</feature>
<reference evidence="6" key="2">
    <citation type="submission" date="2025-09" db="UniProtKB">
        <authorList>
            <consortium name="Ensembl"/>
        </authorList>
    </citation>
    <scope>IDENTIFICATION</scope>
</reference>
<evidence type="ECO:0000313" key="6">
    <source>
        <dbReference type="Ensembl" id="ENSANIP00000000327.1"/>
    </source>
</evidence>
<evidence type="ECO:0000256" key="2">
    <source>
        <dbReference type="ARBA" id="ARBA00022525"/>
    </source>
</evidence>
<sequence length="144" mass="15765">MTAWLSFLVVFLCSWSLRDLVVEACTCVPIHPQDAFCNSDIGKWGGVKRVRGDLTFQGRLWLRSCCLRVGLVRGEACGGGPSPSPPEGRRGAKQQVLSHGTGGSRSERDLKEISNCKSGLFPTAGRKHNWRCGRPKFPPQPGDK</sequence>
<feature type="binding site" evidence="3">
    <location>
        <position position="25"/>
    </location>
    <ligand>
        <name>Zn(2+)</name>
        <dbReference type="ChEBI" id="CHEBI:29105"/>
        <note>ligand shared with metalloproteinase partner</note>
    </ligand>
</feature>
<dbReference type="PROSITE" id="PS00288">
    <property type="entry name" value="TIMP"/>
    <property type="match status" value="1"/>
</dbReference>
<evidence type="ECO:0000256" key="4">
    <source>
        <dbReference type="SAM" id="MobiDB-lite"/>
    </source>
</evidence>
<protein>
    <submittedName>
        <fullName evidence="6">Uncharacterized protein</fullName>
    </submittedName>
</protein>
<evidence type="ECO:0000256" key="5">
    <source>
        <dbReference type="SAM" id="SignalP"/>
    </source>
</evidence>
<feature type="region of interest" description="Disordered" evidence="4">
    <location>
        <begin position="125"/>
        <end position="144"/>
    </location>
</feature>
<dbReference type="InterPro" id="IPR030490">
    <property type="entry name" value="TIMP_CS"/>
</dbReference>
<keyword evidence="5" id="KW-0732">Signal</keyword>
<keyword evidence="2" id="KW-0964">Secreted</keyword>
<feature type="compositionally biased region" description="Basic and acidic residues" evidence="4">
    <location>
        <begin position="105"/>
        <end position="114"/>
    </location>
</feature>
<feature type="compositionally biased region" description="Basic residues" evidence="4">
    <location>
        <begin position="125"/>
        <end position="134"/>
    </location>
</feature>
<accession>A0A8B9M076</accession>
<keyword evidence="3" id="KW-0862">Zinc</keyword>
<evidence type="ECO:0000256" key="1">
    <source>
        <dbReference type="ARBA" id="ARBA00004613"/>
    </source>
</evidence>
<feature type="region of interest" description="Disordered" evidence="4">
    <location>
        <begin position="78"/>
        <end position="114"/>
    </location>
</feature>
<dbReference type="AlphaFoldDB" id="A0A8B9M076"/>
<name>A0A8B9M076_9AVES</name>
<comment type="subcellular location">
    <subcellularLocation>
        <location evidence="1">Secreted</location>
    </subcellularLocation>
</comment>
<dbReference type="GO" id="GO:0046872">
    <property type="term" value="F:metal ion binding"/>
    <property type="evidence" value="ECO:0007669"/>
    <property type="project" value="UniProtKB-KW"/>
</dbReference>
<dbReference type="GO" id="GO:0008191">
    <property type="term" value="F:metalloendopeptidase inhibitor activity"/>
    <property type="evidence" value="ECO:0007669"/>
    <property type="project" value="InterPro"/>
</dbReference>
<dbReference type="Pfam" id="PF00965">
    <property type="entry name" value="TIMP"/>
    <property type="match status" value="1"/>
</dbReference>
<feature type="signal peptide" evidence="5">
    <location>
        <begin position="1"/>
        <end position="16"/>
    </location>
</feature>
<keyword evidence="3" id="KW-0479">Metal-binding</keyword>
<evidence type="ECO:0000313" key="7">
    <source>
        <dbReference type="Proteomes" id="UP000694541"/>
    </source>
</evidence>
<evidence type="ECO:0000256" key="3">
    <source>
        <dbReference type="PIRSR" id="PIRSR601820-1"/>
    </source>
</evidence>